<dbReference type="EMBL" id="WBUI01000025">
    <property type="protein sequence ID" value="KAB2929904.1"/>
    <property type="molecule type" value="Genomic_DNA"/>
</dbReference>
<dbReference type="AlphaFoldDB" id="A0A833GY80"/>
<keyword evidence="4" id="KW-0378">Hydrolase</keyword>
<dbReference type="InterPro" id="IPR000086">
    <property type="entry name" value="NUDIX_hydrolase_dom"/>
</dbReference>
<dbReference type="CDD" id="cd03426">
    <property type="entry name" value="NUDIX_CoAse_Nudt7"/>
    <property type="match status" value="1"/>
</dbReference>
<dbReference type="Pfam" id="PF00293">
    <property type="entry name" value="NUDIX"/>
    <property type="match status" value="1"/>
</dbReference>
<evidence type="ECO:0000313" key="9">
    <source>
        <dbReference type="Proteomes" id="UP000460298"/>
    </source>
</evidence>
<evidence type="ECO:0000256" key="6">
    <source>
        <dbReference type="ARBA" id="ARBA00023211"/>
    </source>
</evidence>
<comment type="cofactor">
    <cofactor evidence="2">
        <name>Mg(2+)</name>
        <dbReference type="ChEBI" id="CHEBI:18420"/>
    </cofactor>
</comment>
<keyword evidence="3" id="KW-0479">Metal-binding</keyword>
<keyword evidence="6" id="KW-0464">Manganese</keyword>
<dbReference type="Proteomes" id="UP000460298">
    <property type="component" value="Unassembled WGS sequence"/>
</dbReference>
<keyword evidence="5" id="KW-0460">Magnesium</keyword>
<name>A0A833GY80_9LEPT</name>
<evidence type="ECO:0000256" key="5">
    <source>
        <dbReference type="ARBA" id="ARBA00022842"/>
    </source>
</evidence>
<evidence type="ECO:0000256" key="2">
    <source>
        <dbReference type="ARBA" id="ARBA00001946"/>
    </source>
</evidence>
<comment type="caution">
    <text evidence="8">The sequence shown here is derived from an EMBL/GenBank/DDBJ whole genome shotgun (WGS) entry which is preliminary data.</text>
</comment>
<dbReference type="PANTHER" id="PTHR12992:SF11">
    <property type="entry name" value="MITOCHONDRIAL COENZYME A DIPHOSPHATASE NUDT8"/>
    <property type="match status" value="1"/>
</dbReference>
<comment type="cofactor">
    <cofactor evidence="1">
        <name>Mn(2+)</name>
        <dbReference type="ChEBI" id="CHEBI:29035"/>
    </cofactor>
</comment>
<evidence type="ECO:0000256" key="1">
    <source>
        <dbReference type="ARBA" id="ARBA00001936"/>
    </source>
</evidence>
<feature type="domain" description="Nudix hydrolase" evidence="7">
    <location>
        <begin position="39"/>
        <end position="173"/>
    </location>
</feature>
<organism evidence="8 9">
    <name type="scientific">Leptonema illini</name>
    <dbReference type="NCBI Taxonomy" id="183"/>
    <lineage>
        <taxon>Bacteria</taxon>
        <taxon>Pseudomonadati</taxon>
        <taxon>Spirochaetota</taxon>
        <taxon>Spirochaetia</taxon>
        <taxon>Leptospirales</taxon>
        <taxon>Leptospiraceae</taxon>
        <taxon>Leptonema</taxon>
    </lineage>
</organism>
<evidence type="ECO:0000256" key="3">
    <source>
        <dbReference type="ARBA" id="ARBA00022723"/>
    </source>
</evidence>
<dbReference type="PROSITE" id="PS51462">
    <property type="entry name" value="NUDIX"/>
    <property type="match status" value="1"/>
</dbReference>
<accession>A0A833GY80</accession>
<dbReference type="GO" id="GO:0010945">
    <property type="term" value="F:coenzyme A diphosphatase activity"/>
    <property type="evidence" value="ECO:0007669"/>
    <property type="project" value="InterPro"/>
</dbReference>
<sequence>MNAIRNSLTERLKEPLPGPEIWKHWTSRTDPHFTPPTNAKQAGVLICLYQRKGDLYLPVMMRPSRSGPHSGQISLPGGAFEGDRDVSLIDTALREAEEEMGIRDVAIIGTLSSLYIPVSDFLVQPVIGTVDAAPEFRPDPTEVERIIEVPVDALLDRRNHSTHTFQYKERTIHAPAFRVAGENIWGATAMILAEFLHVYEQSNLSRN</sequence>
<dbReference type="InterPro" id="IPR045121">
    <property type="entry name" value="CoAse"/>
</dbReference>
<evidence type="ECO:0000259" key="7">
    <source>
        <dbReference type="PROSITE" id="PS51462"/>
    </source>
</evidence>
<proteinExistence type="predicted"/>
<protein>
    <submittedName>
        <fullName evidence="8">CoA pyrophosphatase</fullName>
    </submittedName>
</protein>
<evidence type="ECO:0000256" key="4">
    <source>
        <dbReference type="ARBA" id="ARBA00022801"/>
    </source>
</evidence>
<reference evidence="8 9" key="1">
    <citation type="submission" date="2019-10" db="EMBL/GenBank/DDBJ databases">
        <title>Extracellular Electron Transfer in a Candidatus Methanoperedens spp. Enrichment Culture.</title>
        <authorList>
            <person name="Berger S."/>
            <person name="Rangel Shaw D."/>
            <person name="Berben T."/>
            <person name="In 'T Zandt M."/>
            <person name="Frank J."/>
            <person name="Reimann J."/>
            <person name="Jetten M.S.M."/>
            <person name="Welte C.U."/>
        </authorList>
    </citation>
    <scope>NUCLEOTIDE SEQUENCE [LARGE SCALE GENOMIC DNA]</scope>
    <source>
        <strain evidence="8">SB12</strain>
    </source>
</reference>
<evidence type="ECO:0000313" key="8">
    <source>
        <dbReference type="EMBL" id="KAB2929904.1"/>
    </source>
</evidence>
<dbReference type="GO" id="GO:0046872">
    <property type="term" value="F:metal ion binding"/>
    <property type="evidence" value="ECO:0007669"/>
    <property type="project" value="UniProtKB-KW"/>
</dbReference>
<dbReference type="SUPFAM" id="SSF55811">
    <property type="entry name" value="Nudix"/>
    <property type="match status" value="1"/>
</dbReference>
<dbReference type="InterPro" id="IPR015797">
    <property type="entry name" value="NUDIX_hydrolase-like_dom_sf"/>
</dbReference>
<dbReference type="PANTHER" id="PTHR12992">
    <property type="entry name" value="NUDIX HYDROLASE"/>
    <property type="match status" value="1"/>
</dbReference>
<dbReference type="Gene3D" id="3.90.79.10">
    <property type="entry name" value="Nucleoside Triphosphate Pyrophosphohydrolase"/>
    <property type="match status" value="1"/>
</dbReference>
<gene>
    <name evidence="8" type="ORF">F9K24_18570</name>
</gene>